<sequence>MDYNTRRETHNKTKDELLINPTKTWPKTPSQTGQTTLIAGRTPTW</sequence>
<proteinExistence type="predicted"/>
<organism evidence="2">
    <name type="scientific">Arundo donax</name>
    <name type="common">Giant reed</name>
    <name type="synonym">Donax arundinaceus</name>
    <dbReference type="NCBI Taxonomy" id="35708"/>
    <lineage>
        <taxon>Eukaryota</taxon>
        <taxon>Viridiplantae</taxon>
        <taxon>Streptophyta</taxon>
        <taxon>Embryophyta</taxon>
        <taxon>Tracheophyta</taxon>
        <taxon>Spermatophyta</taxon>
        <taxon>Magnoliopsida</taxon>
        <taxon>Liliopsida</taxon>
        <taxon>Poales</taxon>
        <taxon>Poaceae</taxon>
        <taxon>PACMAD clade</taxon>
        <taxon>Arundinoideae</taxon>
        <taxon>Arundineae</taxon>
        <taxon>Arundo</taxon>
    </lineage>
</organism>
<protein>
    <submittedName>
        <fullName evidence="2">Uncharacterized protein</fullName>
    </submittedName>
</protein>
<dbReference type="AlphaFoldDB" id="A0A0A9BCU9"/>
<name>A0A0A9BCU9_ARUDO</name>
<evidence type="ECO:0000256" key="1">
    <source>
        <dbReference type="SAM" id="MobiDB-lite"/>
    </source>
</evidence>
<feature type="region of interest" description="Disordered" evidence="1">
    <location>
        <begin position="21"/>
        <end position="45"/>
    </location>
</feature>
<dbReference type="EMBL" id="GBRH01236754">
    <property type="protein sequence ID" value="JAD61141.1"/>
    <property type="molecule type" value="Transcribed_RNA"/>
</dbReference>
<reference evidence="2" key="1">
    <citation type="submission" date="2014-09" db="EMBL/GenBank/DDBJ databases">
        <authorList>
            <person name="Magalhaes I.L.F."/>
            <person name="Oliveira U."/>
            <person name="Santos F.R."/>
            <person name="Vidigal T.H.D.A."/>
            <person name="Brescovit A.D."/>
            <person name="Santos A.J."/>
        </authorList>
    </citation>
    <scope>NUCLEOTIDE SEQUENCE</scope>
    <source>
        <tissue evidence="2">Shoot tissue taken approximately 20 cm above the soil surface</tissue>
    </source>
</reference>
<evidence type="ECO:0000313" key="2">
    <source>
        <dbReference type="EMBL" id="JAD61141.1"/>
    </source>
</evidence>
<accession>A0A0A9BCU9</accession>
<reference evidence="2" key="2">
    <citation type="journal article" date="2015" name="Data Brief">
        <title>Shoot transcriptome of the giant reed, Arundo donax.</title>
        <authorList>
            <person name="Barrero R.A."/>
            <person name="Guerrero F.D."/>
            <person name="Moolhuijzen P."/>
            <person name="Goolsby J.A."/>
            <person name="Tidwell J."/>
            <person name="Bellgard S.E."/>
            <person name="Bellgard M.I."/>
        </authorList>
    </citation>
    <scope>NUCLEOTIDE SEQUENCE</scope>
    <source>
        <tissue evidence="2">Shoot tissue taken approximately 20 cm above the soil surface</tissue>
    </source>
</reference>